<dbReference type="Pfam" id="PF01656">
    <property type="entry name" value="CbiA"/>
    <property type="match status" value="1"/>
</dbReference>
<dbReference type="InterPro" id="IPR004459">
    <property type="entry name" value="CobQ_synth"/>
</dbReference>
<evidence type="ECO:0000313" key="8">
    <source>
        <dbReference type="Proteomes" id="UP000593719"/>
    </source>
</evidence>
<name>A0A7M1AYK3_9BACT</name>
<dbReference type="InterPro" id="IPR027417">
    <property type="entry name" value="P-loop_NTPase"/>
</dbReference>
<feature type="domain" description="CobQ/CobB/MinD/ParA nucleotide binding" evidence="5">
    <location>
        <begin position="5"/>
        <end position="227"/>
    </location>
</feature>
<dbReference type="RefSeq" id="WP_193150897.1">
    <property type="nucleotide sequence ID" value="NZ_CP041235.1"/>
</dbReference>
<dbReference type="InterPro" id="IPR002586">
    <property type="entry name" value="CobQ/CobB/MinD/ParA_Nub-bd_dom"/>
</dbReference>
<dbReference type="InterPro" id="IPR011698">
    <property type="entry name" value="GATase_3"/>
</dbReference>
<protein>
    <recommendedName>
        <fullName evidence="4">Cobyric acid synthase</fullName>
    </recommendedName>
</protein>
<dbReference type="EMBL" id="CP041235">
    <property type="protein sequence ID" value="QOP42533.1"/>
    <property type="molecule type" value="Genomic_DNA"/>
</dbReference>
<sequence length="463" mass="51760">MHSLSIFGTSSDAGKSTLSFALTYLLHHRGVHVAPFKAQNVSNNSLVTDIDNGEIAIPQAFAAEAIGLKTTPLFNPILLKSGGASRAHMIINGKSVGDTDVWSYYKDMKRLKPIVKEAFTALQKEYDCIIAEGAGSPVELNLMDKDLSNIYVAQEFQTKIVLVADIQRGGVFASIYGVYKLLPKQLRKNVIGVIVNKFQGDMSLFDAGVQILERDFGIKVLGVVPFRPFNLGFEDSASLMGYTQETSHSIIKVGVIKLPHISNFTDFEPLVVDAEIELNFITSVSESKHYDLLIIPGSKRVVDDLLWLKKRGFGAIFSDKKRHIIAICGGYEMLFEQILDPEHIESEKEITQGFGRFKGDVVFQKEKIVQKGCYNLQGVMVEGYEIHNAVAKKRAKKKKNLYGTFVHGLFESDAFRYKVFHRLNKKYKGYNFKAFKKDAIADFAEHIALHVNIDAIQKALHDT</sequence>
<dbReference type="PANTHER" id="PTHR21343:SF1">
    <property type="entry name" value="COBYRIC ACID SYNTHASE"/>
    <property type="match status" value="1"/>
</dbReference>
<dbReference type="HAMAP" id="MF_00028">
    <property type="entry name" value="CobQ"/>
    <property type="match status" value="1"/>
</dbReference>
<dbReference type="InterPro" id="IPR029062">
    <property type="entry name" value="Class_I_gatase-like"/>
</dbReference>
<dbReference type="Proteomes" id="UP000593719">
    <property type="component" value="Chromosome"/>
</dbReference>
<dbReference type="Pfam" id="PF07685">
    <property type="entry name" value="GATase_3"/>
    <property type="match status" value="1"/>
</dbReference>
<dbReference type="AlphaFoldDB" id="A0A7M1AYK3"/>
<feature type="active site" evidence="4">
    <location>
        <position position="407"/>
    </location>
</feature>
<evidence type="ECO:0000259" key="6">
    <source>
        <dbReference type="Pfam" id="PF07685"/>
    </source>
</evidence>
<evidence type="ECO:0000256" key="3">
    <source>
        <dbReference type="ARBA" id="ARBA00022962"/>
    </source>
</evidence>
<dbReference type="CDD" id="cd01750">
    <property type="entry name" value="GATase1_CobQ"/>
    <property type="match status" value="1"/>
</dbReference>
<proteinExistence type="inferred from homology"/>
<keyword evidence="3 4" id="KW-0315">Glutamine amidotransferase</keyword>
<comment type="similarity">
    <text evidence="4">Belongs to the CobB/CobQ family. CobQ subfamily.</text>
</comment>
<keyword evidence="8" id="KW-1185">Reference proteome</keyword>
<dbReference type="Gene3D" id="3.40.50.300">
    <property type="entry name" value="P-loop containing nucleotide triphosphate hydrolases"/>
    <property type="match status" value="1"/>
</dbReference>
<gene>
    <name evidence="4" type="primary">cobQ</name>
    <name evidence="7" type="ORF">FJR45_00600</name>
</gene>
<comment type="pathway">
    <text evidence="1 4">Cofactor biosynthesis; adenosylcobalamin biosynthesis.</text>
</comment>
<dbReference type="GO" id="GO:0015420">
    <property type="term" value="F:ABC-type vitamin B12 transporter activity"/>
    <property type="evidence" value="ECO:0007669"/>
    <property type="project" value="UniProtKB-UniRule"/>
</dbReference>
<reference evidence="7 8" key="1">
    <citation type="submission" date="2019-06" db="EMBL/GenBank/DDBJ databases">
        <title>Sulfurimonas gotlandica sp. nov., a chemoautotrophic and psychrotolerant epsilonproteobacterium isolated from a pelagic redoxcline, and an emended description of the genus Sulfurimonas.</title>
        <authorList>
            <person name="Wang S."/>
            <person name="Jiang L."/>
            <person name="Shao Z."/>
        </authorList>
    </citation>
    <scope>NUCLEOTIDE SEQUENCE [LARGE SCALE GENOMIC DNA]</scope>
    <source>
        <strain evidence="7 8">S2-6</strain>
    </source>
</reference>
<evidence type="ECO:0000259" key="5">
    <source>
        <dbReference type="Pfam" id="PF01656"/>
    </source>
</evidence>
<evidence type="ECO:0000256" key="1">
    <source>
        <dbReference type="ARBA" id="ARBA00004953"/>
    </source>
</evidence>
<dbReference type="SUPFAM" id="SSF52317">
    <property type="entry name" value="Class I glutamine amidotransferase-like"/>
    <property type="match status" value="1"/>
</dbReference>
<dbReference type="GO" id="GO:0003824">
    <property type="term" value="F:catalytic activity"/>
    <property type="evidence" value="ECO:0007669"/>
    <property type="project" value="InterPro"/>
</dbReference>
<dbReference type="UniPathway" id="UPA00148"/>
<keyword evidence="2 4" id="KW-0169">Cobalamin biosynthesis</keyword>
<evidence type="ECO:0000256" key="4">
    <source>
        <dbReference type="HAMAP-Rule" id="MF_00028"/>
    </source>
</evidence>
<dbReference type="PANTHER" id="PTHR21343">
    <property type="entry name" value="DETHIOBIOTIN SYNTHETASE"/>
    <property type="match status" value="1"/>
</dbReference>
<dbReference type="PROSITE" id="PS51274">
    <property type="entry name" value="GATASE_COBBQ"/>
    <property type="match status" value="1"/>
</dbReference>
<dbReference type="NCBIfam" id="TIGR00313">
    <property type="entry name" value="cobQ"/>
    <property type="match status" value="1"/>
</dbReference>
<dbReference type="Gene3D" id="3.40.50.880">
    <property type="match status" value="1"/>
</dbReference>
<organism evidence="7 8">
    <name type="scientific">Sulfurimonas sediminis</name>
    <dbReference type="NCBI Taxonomy" id="2590020"/>
    <lineage>
        <taxon>Bacteria</taxon>
        <taxon>Pseudomonadati</taxon>
        <taxon>Campylobacterota</taxon>
        <taxon>Epsilonproteobacteria</taxon>
        <taxon>Campylobacterales</taxon>
        <taxon>Sulfurimonadaceae</taxon>
        <taxon>Sulfurimonas</taxon>
    </lineage>
</organism>
<dbReference type="SUPFAM" id="SSF52540">
    <property type="entry name" value="P-loop containing nucleoside triphosphate hydrolases"/>
    <property type="match status" value="1"/>
</dbReference>
<comment type="function">
    <text evidence="4">Catalyzes amidations at positions B, D, E, and G on adenosylcobyrinic A,C-diamide. NH(2) groups are provided by glutamine, and one molecule of ATP is hydrogenolyzed for each amidation.</text>
</comment>
<feature type="active site" description="Nucleophile" evidence="4">
    <location>
        <position position="328"/>
    </location>
</feature>
<dbReference type="InterPro" id="IPR033949">
    <property type="entry name" value="CobQ_GATase1"/>
</dbReference>
<evidence type="ECO:0000256" key="2">
    <source>
        <dbReference type="ARBA" id="ARBA00022573"/>
    </source>
</evidence>
<feature type="domain" description="CobB/CobQ-like glutamine amidotransferase" evidence="6">
    <location>
        <begin position="252"/>
        <end position="396"/>
    </location>
</feature>
<dbReference type="KEGG" id="ssei:FJR45_00600"/>
<evidence type="ECO:0000313" key="7">
    <source>
        <dbReference type="EMBL" id="QOP42533.1"/>
    </source>
</evidence>
<dbReference type="NCBIfam" id="NF001989">
    <property type="entry name" value="PRK00784.1"/>
    <property type="match status" value="1"/>
</dbReference>
<dbReference type="GO" id="GO:0009236">
    <property type="term" value="P:cobalamin biosynthetic process"/>
    <property type="evidence" value="ECO:0007669"/>
    <property type="project" value="UniProtKB-UniRule"/>
</dbReference>
<accession>A0A7M1AYK3</accession>